<proteinExistence type="predicted"/>
<feature type="compositionally biased region" description="Basic residues" evidence="1">
    <location>
        <begin position="185"/>
        <end position="200"/>
    </location>
</feature>
<dbReference type="KEGG" id="cgy:CGLY_06595"/>
<evidence type="ECO:0000256" key="1">
    <source>
        <dbReference type="SAM" id="MobiDB-lite"/>
    </source>
</evidence>
<dbReference type="EMBL" id="CP006842">
    <property type="protein sequence ID" value="AHW63764.1"/>
    <property type="molecule type" value="Genomic_DNA"/>
</dbReference>
<dbReference type="Proteomes" id="UP000023703">
    <property type="component" value="Chromosome"/>
</dbReference>
<dbReference type="AlphaFoldDB" id="X5DR72"/>
<protein>
    <submittedName>
        <fullName evidence="2">Uncharacterized protein</fullName>
    </submittedName>
</protein>
<sequence length="200" mass="21668">MDHTTTPAHSLRTLMRRPLSALRPSASVSRAADRCSGVLRHPRSRIQVTPGWQAPSLQIALPTGPAQVFLSRHRVSPAMWRRLTGSRALDSPPAPECHLVTLTALASPSELNGSDRNMTVDVHSLFRRILLPQGCPASSGEEGPAPCDCVPWLSEEVCGEPTPDGQRLEWTWHALTNGEPGRSVPHGHGHSHHTGHTNVA</sequence>
<dbReference type="eggNOG" id="ENOG5031KBR">
    <property type="taxonomic scope" value="Bacteria"/>
</dbReference>
<dbReference type="HOGENOM" id="CLU_1425828_0_0_11"/>
<gene>
    <name evidence="2" type="ORF">CGLY_06595</name>
</gene>
<keyword evidence="3" id="KW-1185">Reference proteome</keyword>
<evidence type="ECO:0000313" key="2">
    <source>
        <dbReference type="EMBL" id="AHW63764.1"/>
    </source>
</evidence>
<accession>X5DR72</accession>
<evidence type="ECO:0000313" key="3">
    <source>
        <dbReference type="Proteomes" id="UP000023703"/>
    </source>
</evidence>
<reference evidence="2 3" key="1">
    <citation type="journal article" date="2015" name="Int. J. Syst. Evol. Microbiol.">
        <title>Revisiting Corynebacterium glyciniphilum (ex Kubota et al., 1972) sp. nov., nom. rev., isolated from putrefied banana.</title>
        <authorList>
            <person name="Al-Dilaimi A."/>
            <person name="Bednarz H."/>
            <person name="Lomker A."/>
            <person name="Niehaus K."/>
            <person name="Kalinowski J."/>
            <person name="Ruckert C."/>
        </authorList>
    </citation>
    <scope>NUCLEOTIDE SEQUENCE [LARGE SCALE GENOMIC DNA]</scope>
    <source>
        <strain evidence="2">AJ 3170</strain>
    </source>
</reference>
<name>X5DR72_9CORY</name>
<feature type="region of interest" description="Disordered" evidence="1">
    <location>
        <begin position="177"/>
        <end position="200"/>
    </location>
</feature>
<organism evidence="2 3">
    <name type="scientific">Corynebacterium glyciniphilum AJ 3170</name>
    <dbReference type="NCBI Taxonomy" id="1404245"/>
    <lineage>
        <taxon>Bacteria</taxon>
        <taxon>Bacillati</taxon>
        <taxon>Actinomycetota</taxon>
        <taxon>Actinomycetes</taxon>
        <taxon>Mycobacteriales</taxon>
        <taxon>Corynebacteriaceae</taxon>
        <taxon>Corynebacterium</taxon>
    </lineage>
</organism>